<comment type="subcellular location">
    <subcellularLocation>
        <location evidence="1">Membrane</location>
        <topology evidence="1">Multi-pass membrane protein</topology>
    </subcellularLocation>
</comment>
<evidence type="ECO:0000313" key="8">
    <source>
        <dbReference type="EMBL" id="CAA9558645.1"/>
    </source>
</evidence>
<dbReference type="InterPro" id="IPR013525">
    <property type="entry name" value="ABC2_TM"/>
</dbReference>
<evidence type="ECO:0000256" key="5">
    <source>
        <dbReference type="SAM" id="MobiDB-lite"/>
    </source>
</evidence>
<dbReference type="GO" id="GO:0005886">
    <property type="term" value="C:plasma membrane"/>
    <property type="evidence" value="ECO:0007669"/>
    <property type="project" value="UniProtKB-SubCell"/>
</dbReference>
<evidence type="ECO:0000256" key="4">
    <source>
        <dbReference type="ARBA" id="ARBA00023136"/>
    </source>
</evidence>
<dbReference type="AlphaFoldDB" id="A0A6J4URD8"/>
<keyword evidence="2 6" id="KW-0812">Transmembrane</keyword>
<dbReference type="EMBL" id="CADCWI010000090">
    <property type="protein sequence ID" value="CAA9558645.1"/>
    <property type="molecule type" value="Genomic_DNA"/>
</dbReference>
<sequence>MSSNSASGNASTPGSGYQPTPSPGRYGEVFDRGYAHYTGPRLGRSQAVRSLYGYSIKRALGIRKSWTAKVLPFLLYTAAIVPLIVMIGISAIAPQVNFASYSGYMTSIFLIVGIFVATAAPEMICVDKQERTLPLYFSRAISRSDYVFAKVAAMTVLTMTLSVVPAVVLWLGRQLVADSPWRAMQDNVGDLGRVILLGTLIALTLGTGGLMISSFTNRRAVAITVIVIGFTLVSAMAVTAMELLQDEEWSRYAIFGSMVNVFEGISSHLFGDVQDPVIERAGFSLQTYVIYVLALAVISVAIMRWRYVPRDEA</sequence>
<evidence type="ECO:0000256" key="6">
    <source>
        <dbReference type="SAM" id="Phobius"/>
    </source>
</evidence>
<feature type="region of interest" description="Disordered" evidence="5">
    <location>
        <begin position="1"/>
        <end position="22"/>
    </location>
</feature>
<reference evidence="8" key="1">
    <citation type="submission" date="2020-02" db="EMBL/GenBank/DDBJ databases">
        <authorList>
            <person name="Meier V. D."/>
        </authorList>
    </citation>
    <scope>NUCLEOTIDE SEQUENCE</scope>
    <source>
        <strain evidence="8">AVDCRST_MAG43</strain>
    </source>
</reference>
<feature type="domain" description="ABC-2 type transporter transmembrane" evidence="7">
    <location>
        <begin position="99"/>
        <end position="300"/>
    </location>
</feature>
<feature type="transmembrane region" description="Helical" evidence="6">
    <location>
        <begin position="191"/>
        <end position="213"/>
    </location>
</feature>
<name>A0A6J4URD8_9BACT</name>
<feature type="compositionally biased region" description="Polar residues" evidence="5">
    <location>
        <begin position="1"/>
        <end position="19"/>
    </location>
</feature>
<feature type="transmembrane region" description="Helical" evidence="6">
    <location>
        <begin position="147"/>
        <end position="171"/>
    </location>
</feature>
<keyword evidence="3 6" id="KW-1133">Transmembrane helix</keyword>
<evidence type="ECO:0000259" key="7">
    <source>
        <dbReference type="Pfam" id="PF12698"/>
    </source>
</evidence>
<feature type="transmembrane region" description="Helical" evidence="6">
    <location>
        <begin position="104"/>
        <end position="126"/>
    </location>
</feature>
<feature type="transmembrane region" description="Helical" evidence="6">
    <location>
        <begin position="220"/>
        <end position="241"/>
    </location>
</feature>
<gene>
    <name evidence="8" type="ORF">AVDCRST_MAG43-1711</name>
</gene>
<evidence type="ECO:0000256" key="2">
    <source>
        <dbReference type="ARBA" id="ARBA00022692"/>
    </source>
</evidence>
<feature type="transmembrane region" description="Helical" evidence="6">
    <location>
        <begin position="288"/>
        <end position="307"/>
    </location>
</feature>
<dbReference type="Pfam" id="PF12698">
    <property type="entry name" value="ABC2_membrane_3"/>
    <property type="match status" value="1"/>
</dbReference>
<feature type="transmembrane region" description="Helical" evidence="6">
    <location>
        <begin position="73"/>
        <end position="92"/>
    </location>
</feature>
<evidence type="ECO:0000256" key="1">
    <source>
        <dbReference type="ARBA" id="ARBA00004141"/>
    </source>
</evidence>
<protein>
    <submittedName>
        <fullName evidence="8">Integral membrane protein</fullName>
    </submittedName>
</protein>
<proteinExistence type="predicted"/>
<keyword evidence="4 6" id="KW-0472">Membrane</keyword>
<organism evidence="8">
    <name type="scientific">uncultured Thermomicrobiales bacterium</name>
    <dbReference type="NCBI Taxonomy" id="1645740"/>
    <lineage>
        <taxon>Bacteria</taxon>
        <taxon>Pseudomonadati</taxon>
        <taxon>Thermomicrobiota</taxon>
        <taxon>Thermomicrobia</taxon>
        <taxon>Thermomicrobiales</taxon>
        <taxon>environmental samples</taxon>
    </lineage>
</organism>
<evidence type="ECO:0000256" key="3">
    <source>
        <dbReference type="ARBA" id="ARBA00022989"/>
    </source>
</evidence>
<accession>A0A6J4URD8</accession>
<dbReference type="GO" id="GO:0140359">
    <property type="term" value="F:ABC-type transporter activity"/>
    <property type="evidence" value="ECO:0007669"/>
    <property type="project" value="InterPro"/>
</dbReference>